<dbReference type="EMBL" id="JAGYWB010000010">
    <property type="protein sequence ID" value="KAI0508175.1"/>
    <property type="molecule type" value="Genomic_DNA"/>
</dbReference>
<reference evidence="2" key="1">
    <citation type="journal article" date="2022" name="Front. Genet.">
        <title>Chromosome-Scale Assembly of the Dendrobium nobile Genome Provides Insights Into the Molecular Mechanism of the Biosynthesis of the Medicinal Active Ingredient of Dendrobium.</title>
        <authorList>
            <person name="Xu Q."/>
            <person name="Niu S.-C."/>
            <person name="Li K.-L."/>
            <person name="Zheng P.-J."/>
            <person name="Zhang X.-J."/>
            <person name="Jia Y."/>
            <person name="Liu Y."/>
            <person name="Niu Y.-X."/>
            <person name="Yu L.-H."/>
            <person name="Chen D.-F."/>
            <person name="Zhang G.-Q."/>
        </authorList>
    </citation>
    <scope>NUCLEOTIDE SEQUENCE</scope>
    <source>
        <tissue evidence="2">Leaf</tissue>
    </source>
</reference>
<feature type="domain" description="ASCH" evidence="1">
    <location>
        <begin position="143"/>
        <end position="245"/>
    </location>
</feature>
<sequence>MSSTVLERKPAPPSPRAAPVFLTDCLEELLRLTLSAFLLEDSDVSLGFSRQYCDNLLRDDSFLSPSHISSTAVKGVPAYPLYKHLARALEGCISTGKFLSGLGSVKGLREDEFFMLKQREWDRLIMEKGAELINMMESVEFELHVQEPFFSQLRVGMKTAEGRCATEDYNRISAGSFLLFNRSLLLQVQDVRYYRSFSEMLEVELANALPGIPTVEEGVQIYRKFYTEEKEKSNGVLAIHVLKPASQPYISLGNLLSGLGCEGVGSLLGMMHTAGTVLDALPPPRSYLLSSFMKLHRPNVEGSTLTDAARSLAKHVHRSSEEWWGSFRGGDSEKNRLASEIVNHLLNECCWMNVYDIQTHNRVFEIRIHEGYGARWSHDGSKFIGFLEPYTEEGHSKGWKH</sequence>
<accession>A0A8T3BBC4</accession>
<dbReference type="PANTHER" id="PTHR34204">
    <property type="entry name" value="RNA-BINDING ASCH DOMAIN PROTEIN"/>
    <property type="match status" value="1"/>
</dbReference>
<keyword evidence="3" id="KW-1185">Reference proteome</keyword>
<dbReference type="SMR" id="A0A8T3BBC4"/>
<dbReference type="AlphaFoldDB" id="A0A8T3BBC4"/>
<dbReference type="InterPro" id="IPR015947">
    <property type="entry name" value="PUA-like_sf"/>
</dbReference>
<dbReference type="CDD" id="cd06555">
    <property type="entry name" value="ASCH_PF0470_like"/>
    <property type="match status" value="1"/>
</dbReference>
<evidence type="ECO:0000313" key="3">
    <source>
        <dbReference type="Proteomes" id="UP000829196"/>
    </source>
</evidence>
<dbReference type="SUPFAM" id="SSF88697">
    <property type="entry name" value="PUA domain-like"/>
    <property type="match status" value="1"/>
</dbReference>
<dbReference type="PANTHER" id="PTHR34204:SF2">
    <property type="entry name" value="RNA-BINDING ASCH DOMAIN PROTEIN"/>
    <property type="match status" value="1"/>
</dbReference>
<organism evidence="2 3">
    <name type="scientific">Dendrobium nobile</name>
    <name type="common">Orchid</name>
    <dbReference type="NCBI Taxonomy" id="94219"/>
    <lineage>
        <taxon>Eukaryota</taxon>
        <taxon>Viridiplantae</taxon>
        <taxon>Streptophyta</taxon>
        <taxon>Embryophyta</taxon>
        <taxon>Tracheophyta</taxon>
        <taxon>Spermatophyta</taxon>
        <taxon>Magnoliopsida</taxon>
        <taxon>Liliopsida</taxon>
        <taxon>Asparagales</taxon>
        <taxon>Orchidaceae</taxon>
        <taxon>Epidendroideae</taxon>
        <taxon>Malaxideae</taxon>
        <taxon>Dendrobiinae</taxon>
        <taxon>Dendrobium</taxon>
    </lineage>
</organism>
<dbReference type="Gene3D" id="2.30.130.30">
    <property type="entry name" value="Hypothetical protein"/>
    <property type="match status" value="1"/>
</dbReference>
<dbReference type="SMART" id="SM01022">
    <property type="entry name" value="ASCH"/>
    <property type="match status" value="1"/>
</dbReference>
<gene>
    <name evidence="2" type="ORF">KFK09_014309</name>
</gene>
<dbReference type="OrthoDB" id="112749at2759"/>
<dbReference type="Pfam" id="PF04266">
    <property type="entry name" value="ASCH"/>
    <property type="match status" value="1"/>
</dbReference>
<dbReference type="Proteomes" id="UP000829196">
    <property type="component" value="Unassembled WGS sequence"/>
</dbReference>
<dbReference type="InterPro" id="IPR007374">
    <property type="entry name" value="ASCH_domain"/>
</dbReference>
<evidence type="ECO:0000313" key="2">
    <source>
        <dbReference type="EMBL" id="KAI0508175.1"/>
    </source>
</evidence>
<protein>
    <recommendedName>
        <fullName evidence="1">ASCH domain-containing protein</fullName>
    </recommendedName>
</protein>
<comment type="caution">
    <text evidence="2">The sequence shown here is derived from an EMBL/GenBank/DDBJ whole genome shotgun (WGS) entry which is preliminary data.</text>
</comment>
<evidence type="ECO:0000259" key="1">
    <source>
        <dbReference type="SMART" id="SM01022"/>
    </source>
</evidence>
<proteinExistence type="predicted"/>
<name>A0A8T3BBC4_DENNO</name>